<evidence type="ECO:0000313" key="2">
    <source>
        <dbReference type="Proteomes" id="UP001266305"/>
    </source>
</evidence>
<reference evidence="1 2" key="1">
    <citation type="submission" date="2023-05" db="EMBL/GenBank/DDBJ databases">
        <title>B98-5 Cell Line De Novo Hybrid Assembly: An Optical Mapping Approach.</title>
        <authorList>
            <person name="Kananen K."/>
            <person name="Auerbach J.A."/>
            <person name="Kautto E."/>
            <person name="Blachly J.S."/>
        </authorList>
    </citation>
    <scope>NUCLEOTIDE SEQUENCE [LARGE SCALE GENOMIC DNA]</scope>
    <source>
        <strain evidence="1">B95-8</strain>
        <tissue evidence="1">Cell line</tissue>
    </source>
</reference>
<accession>A0ABQ9UE14</accession>
<name>A0ABQ9UE14_SAGOE</name>
<dbReference type="Proteomes" id="UP001266305">
    <property type="component" value="Unassembled WGS sequence"/>
</dbReference>
<sequence>MPGQDFARVLLAEPDCSDALGNVVMQPAGDLSGFQLIQRYLIEQFVLLGTCHHLLRDKRLEVENKLHTSLPPHSPPPLTMLPCTCDSLTDAWSSVNCVIPALSHDASSPVFHL</sequence>
<proteinExistence type="predicted"/>
<organism evidence="1 2">
    <name type="scientific">Saguinus oedipus</name>
    <name type="common">Cotton-top tamarin</name>
    <name type="synonym">Oedipomidas oedipus</name>
    <dbReference type="NCBI Taxonomy" id="9490"/>
    <lineage>
        <taxon>Eukaryota</taxon>
        <taxon>Metazoa</taxon>
        <taxon>Chordata</taxon>
        <taxon>Craniata</taxon>
        <taxon>Vertebrata</taxon>
        <taxon>Euteleostomi</taxon>
        <taxon>Mammalia</taxon>
        <taxon>Eutheria</taxon>
        <taxon>Euarchontoglires</taxon>
        <taxon>Primates</taxon>
        <taxon>Haplorrhini</taxon>
        <taxon>Platyrrhini</taxon>
        <taxon>Cebidae</taxon>
        <taxon>Callitrichinae</taxon>
        <taxon>Saguinus</taxon>
    </lineage>
</organism>
<dbReference type="EMBL" id="JASSZA010000013">
    <property type="protein sequence ID" value="KAK2095313.1"/>
    <property type="molecule type" value="Genomic_DNA"/>
</dbReference>
<protein>
    <submittedName>
        <fullName evidence="1">Uncharacterized protein</fullName>
    </submittedName>
</protein>
<feature type="non-terminal residue" evidence="1">
    <location>
        <position position="113"/>
    </location>
</feature>
<evidence type="ECO:0000313" key="1">
    <source>
        <dbReference type="EMBL" id="KAK2095313.1"/>
    </source>
</evidence>
<comment type="caution">
    <text evidence="1">The sequence shown here is derived from an EMBL/GenBank/DDBJ whole genome shotgun (WGS) entry which is preliminary data.</text>
</comment>
<keyword evidence="2" id="KW-1185">Reference proteome</keyword>
<gene>
    <name evidence="1" type="ORF">P7K49_026729</name>
</gene>